<accession>A0ACB9DUG3</accession>
<dbReference type="EMBL" id="CM042012">
    <property type="protein sequence ID" value="KAI3750202.1"/>
    <property type="molecule type" value="Genomic_DNA"/>
</dbReference>
<keyword evidence="2" id="KW-1185">Reference proteome</keyword>
<organism evidence="1 2">
    <name type="scientific">Cichorium intybus</name>
    <name type="common">Chicory</name>
    <dbReference type="NCBI Taxonomy" id="13427"/>
    <lineage>
        <taxon>Eukaryota</taxon>
        <taxon>Viridiplantae</taxon>
        <taxon>Streptophyta</taxon>
        <taxon>Embryophyta</taxon>
        <taxon>Tracheophyta</taxon>
        <taxon>Spermatophyta</taxon>
        <taxon>Magnoliopsida</taxon>
        <taxon>eudicotyledons</taxon>
        <taxon>Gunneridae</taxon>
        <taxon>Pentapetalae</taxon>
        <taxon>asterids</taxon>
        <taxon>campanulids</taxon>
        <taxon>Asterales</taxon>
        <taxon>Asteraceae</taxon>
        <taxon>Cichorioideae</taxon>
        <taxon>Cichorieae</taxon>
        <taxon>Cichoriinae</taxon>
        <taxon>Cichorium</taxon>
    </lineage>
</organism>
<evidence type="ECO:0000313" key="1">
    <source>
        <dbReference type="EMBL" id="KAI3750202.1"/>
    </source>
</evidence>
<proteinExistence type="predicted"/>
<reference evidence="2" key="1">
    <citation type="journal article" date="2022" name="Mol. Ecol. Resour.">
        <title>The genomes of chicory, endive, great burdock and yacon provide insights into Asteraceae palaeo-polyploidization history and plant inulin production.</title>
        <authorList>
            <person name="Fan W."/>
            <person name="Wang S."/>
            <person name="Wang H."/>
            <person name="Wang A."/>
            <person name="Jiang F."/>
            <person name="Liu H."/>
            <person name="Zhao H."/>
            <person name="Xu D."/>
            <person name="Zhang Y."/>
        </authorList>
    </citation>
    <scope>NUCLEOTIDE SEQUENCE [LARGE SCALE GENOMIC DNA]</scope>
    <source>
        <strain evidence="2">cv. Punajuju</strain>
    </source>
</reference>
<sequence>MHFASSKSINTHLKPKTKITQQSSYTMKSAFFIITFVLFLSLPTLSLSQTCNKDDEKVLFKIKKAFGNPYHLASWQKTLDCCHWYNVECDANTSRIIALTIFSGNISGQIPVEVGDLQYLQTLELRKLTNLTGEIPSAITKLTHLTMLRLSWTNLSGPVPSFLSKLTNLNFLDLSFNDLTGSIPPELATLTKLNALHLDRNKLTGAIPESFGKFTGNVPYLYLSHNQLTGTVPKSLGYLNFTTIDFSRNQLTGDFSMFFGINKTIQIADFSRNSFEFNLSEVVFPASLTSLDFNHNKIYGSLPAALTELNFQYLNVSYNRMCGQIPQGGELQTFDSTSYFHNRCLCGSPLPACT</sequence>
<protein>
    <submittedName>
        <fullName evidence="1">Uncharacterized protein</fullName>
    </submittedName>
</protein>
<reference evidence="1 2" key="2">
    <citation type="journal article" date="2022" name="Mol. Ecol. Resour.">
        <title>The genomes of chicory, endive, great burdock and yacon provide insights into Asteraceae paleo-polyploidization history and plant inulin production.</title>
        <authorList>
            <person name="Fan W."/>
            <person name="Wang S."/>
            <person name="Wang H."/>
            <person name="Wang A."/>
            <person name="Jiang F."/>
            <person name="Liu H."/>
            <person name="Zhao H."/>
            <person name="Xu D."/>
            <person name="Zhang Y."/>
        </authorList>
    </citation>
    <scope>NUCLEOTIDE SEQUENCE [LARGE SCALE GENOMIC DNA]</scope>
    <source>
        <strain evidence="2">cv. Punajuju</strain>
        <tissue evidence="1">Leaves</tissue>
    </source>
</reference>
<name>A0ACB9DUG3_CICIN</name>
<gene>
    <name evidence="1" type="ORF">L2E82_20831</name>
</gene>
<dbReference type="Proteomes" id="UP001055811">
    <property type="component" value="Linkage Group LG04"/>
</dbReference>
<evidence type="ECO:0000313" key="2">
    <source>
        <dbReference type="Proteomes" id="UP001055811"/>
    </source>
</evidence>
<comment type="caution">
    <text evidence="1">The sequence shown here is derived from an EMBL/GenBank/DDBJ whole genome shotgun (WGS) entry which is preliminary data.</text>
</comment>